<evidence type="ECO:0000313" key="1">
    <source>
        <dbReference type="EMBL" id="MBE9078502.1"/>
    </source>
</evidence>
<name>A0A8J7DC38_9CYAN</name>
<sequence length="53" mass="6481">MRYFYRLAQKENRKALNRMAQLGMSDSYRFEDRKRPGHPLSIFPFMQQSQLEL</sequence>
<proteinExistence type="predicted"/>
<protein>
    <submittedName>
        <fullName evidence="1">Uncharacterized protein</fullName>
    </submittedName>
</protein>
<gene>
    <name evidence="1" type="ORF">IQ241_14550</name>
</gene>
<dbReference type="EMBL" id="JADEXG010000034">
    <property type="protein sequence ID" value="MBE9078502.1"/>
    <property type="molecule type" value="Genomic_DNA"/>
</dbReference>
<dbReference type="AlphaFoldDB" id="A0A8J7DC38"/>
<evidence type="ECO:0000313" key="2">
    <source>
        <dbReference type="Proteomes" id="UP000636505"/>
    </source>
</evidence>
<reference evidence="1" key="1">
    <citation type="submission" date="2020-10" db="EMBL/GenBank/DDBJ databases">
        <authorList>
            <person name="Castelo-Branco R."/>
            <person name="Eusebio N."/>
            <person name="Adriana R."/>
            <person name="Vieira A."/>
            <person name="Brugerolle De Fraissinette N."/>
            <person name="Rezende De Castro R."/>
            <person name="Schneider M.P."/>
            <person name="Vasconcelos V."/>
            <person name="Leao P.N."/>
        </authorList>
    </citation>
    <scope>NUCLEOTIDE SEQUENCE</scope>
    <source>
        <strain evidence="1">LEGE 07310</strain>
    </source>
</reference>
<comment type="caution">
    <text evidence="1">The sequence shown here is derived from an EMBL/GenBank/DDBJ whole genome shotgun (WGS) entry which is preliminary data.</text>
</comment>
<accession>A0A8J7DC38</accession>
<dbReference type="Proteomes" id="UP000636505">
    <property type="component" value="Unassembled WGS sequence"/>
</dbReference>
<keyword evidence="2" id="KW-1185">Reference proteome</keyword>
<organism evidence="1 2">
    <name type="scientific">Vasconcelosia minhoensis LEGE 07310</name>
    <dbReference type="NCBI Taxonomy" id="915328"/>
    <lineage>
        <taxon>Bacteria</taxon>
        <taxon>Bacillati</taxon>
        <taxon>Cyanobacteriota</taxon>
        <taxon>Cyanophyceae</taxon>
        <taxon>Nodosilineales</taxon>
        <taxon>Cymatolegaceae</taxon>
        <taxon>Vasconcelosia</taxon>
        <taxon>Vasconcelosia minhoensis</taxon>
    </lineage>
</organism>